<keyword evidence="3" id="KW-1185">Reference proteome</keyword>
<gene>
    <name evidence="2" type="ORF">A2U01_0011557</name>
</gene>
<sequence length="163" mass="18152">MAILKCFYVMNGRKVGREKSSKESFDTLLGKLQHSVSSGTRDSEQNTFDLTVNNGFRKNSRSNVRVMSLENPVKGEVREAYEGGDKNENSLSIKRELSDFDLQFDEPVASKKGYAPTGKTQATDEFEDQSDRYSQKSTDTNHSGHVSDPGIGKTDYLGSPKLK</sequence>
<evidence type="ECO:0000313" key="3">
    <source>
        <dbReference type="Proteomes" id="UP000265520"/>
    </source>
</evidence>
<protein>
    <submittedName>
        <fullName evidence="2">Leucine-rich repeat-containing protein</fullName>
    </submittedName>
</protein>
<evidence type="ECO:0000313" key="2">
    <source>
        <dbReference type="EMBL" id="MCH90636.1"/>
    </source>
</evidence>
<feature type="region of interest" description="Disordered" evidence="1">
    <location>
        <begin position="105"/>
        <end position="163"/>
    </location>
</feature>
<comment type="caution">
    <text evidence="2">The sequence shown here is derived from an EMBL/GenBank/DDBJ whole genome shotgun (WGS) entry which is preliminary data.</text>
</comment>
<dbReference type="AlphaFoldDB" id="A0A392MSV0"/>
<accession>A0A392MSV0</accession>
<reference evidence="2 3" key="1">
    <citation type="journal article" date="2018" name="Front. Plant Sci.">
        <title>Red Clover (Trifolium pratense) and Zigzag Clover (T. medium) - A Picture of Genomic Similarities and Differences.</title>
        <authorList>
            <person name="Dluhosova J."/>
            <person name="Istvanek J."/>
            <person name="Nedelnik J."/>
            <person name="Repkova J."/>
        </authorList>
    </citation>
    <scope>NUCLEOTIDE SEQUENCE [LARGE SCALE GENOMIC DNA]</scope>
    <source>
        <strain evidence="3">cv. 10/8</strain>
        <tissue evidence="2">Leaf</tissue>
    </source>
</reference>
<dbReference type="EMBL" id="LXQA010018749">
    <property type="protein sequence ID" value="MCH90636.1"/>
    <property type="molecule type" value="Genomic_DNA"/>
</dbReference>
<organism evidence="2 3">
    <name type="scientific">Trifolium medium</name>
    <dbReference type="NCBI Taxonomy" id="97028"/>
    <lineage>
        <taxon>Eukaryota</taxon>
        <taxon>Viridiplantae</taxon>
        <taxon>Streptophyta</taxon>
        <taxon>Embryophyta</taxon>
        <taxon>Tracheophyta</taxon>
        <taxon>Spermatophyta</taxon>
        <taxon>Magnoliopsida</taxon>
        <taxon>eudicotyledons</taxon>
        <taxon>Gunneridae</taxon>
        <taxon>Pentapetalae</taxon>
        <taxon>rosids</taxon>
        <taxon>fabids</taxon>
        <taxon>Fabales</taxon>
        <taxon>Fabaceae</taxon>
        <taxon>Papilionoideae</taxon>
        <taxon>50 kb inversion clade</taxon>
        <taxon>NPAAA clade</taxon>
        <taxon>Hologalegina</taxon>
        <taxon>IRL clade</taxon>
        <taxon>Trifolieae</taxon>
        <taxon>Trifolium</taxon>
    </lineage>
</organism>
<evidence type="ECO:0000256" key="1">
    <source>
        <dbReference type="SAM" id="MobiDB-lite"/>
    </source>
</evidence>
<proteinExistence type="predicted"/>
<feature type="non-terminal residue" evidence="2">
    <location>
        <position position="163"/>
    </location>
</feature>
<dbReference type="Proteomes" id="UP000265520">
    <property type="component" value="Unassembled WGS sequence"/>
</dbReference>
<name>A0A392MSV0_9FABA</name>
<feature type="compositionally biased region" description="Polar residues" evidence="1">
    <location>
        <begin position="135"/>
        <end position="144"/>
    </location>
</feature>